<dbReference type="InterPro" id="IPR029063">
    <property type="entry name" value="SAM-dependent_MTases_sf"/>
</dbReference>
<dbReference type="Proteomes" id="UP000573001">
    <property type="component" value="Unassembled WGS sequence"/>
</dbReference>
<keyword evidence="2" id="KW-0698">rRNA processing</keyword>
<dbReference type="Pfam" id="PF26049">
    <property type="entry name" value="RLMG_N"/>
    <property type="match status" value="1"/>
</dbReference>
<proteinExistence type="predicted"/>
<dbReference type="GO" id="GO:0008168">
    <property type="term" value="F:methyltransferase activity"/>
    <property type="evidence" value="ECO:0007669"/>
    <property type="project" value="UniProtKB-KW"/>
</dbReference>
<dbReference type="InterPro" id="IPR046977">
    <property type="entry name" value="RsmC/RlmG"/>
</dbReference>
<reference evidence="7 8" key="1">
    <citation type="submission" date="2020-05" db="EMBL/GenBank/DDBJ databases">
        <title>Genome Sequencing of Type Strains.</title>
        <authorList>
            <person name="Lemaire J.F."/>
            <person name="Inderbitzin P."/>
            <person name="Gregorio O.A."/>
            <person name="Collins S.B."/>
            <person name="Wespe N."/>
            <person name="Knight-Connoni V."/>
        </authorList>
    </citation>
    <scope>NUCLEOTIDE SEQUENCE [LARGE SCALE GENOMIC DNA]</scope>
    <source>
        <strain evidence="7 8">ATCC 19096</strain>
    </source>
</reference>
<evidence type="ECO:0000259" key="6">
    <source>
        <dbReference type="Pfam" id="PF26049"/>
    </source>
</evidence>
<evidence type="ECO:0000256" key="4">
    <source>
        <dbReference type="ARBA" id="ARBA00022679"/>
    </source>
</evidence>
<feature type="domain" description="RlmG N-terminal" evidence="6">
    <location>
        <begin position="12"/>
        <end position="180"/>
    </location>
</feature>
<dbReference type="RefSeq" id="WP_175351785.1">
    <property type="nucleotide sequence ID" value="NZ_BAAAWQ010000001.1"/>
</dbReference>
<dbReference type="PANTHER" id="PTHR47816">
    <property type="entry name" value="RIBOSOMAL RNA SMALL SUBUNIT METHYLTRANSFERASE C"/>
    <property type="match status" value="1"/>
</dbReference>
<evidence type="ECO:0000256" key="1">
    <source>
        <dbReference type="ARBA" id="ARBA00022490"/>
    </source>
</evidence>
<keyword evidence="8" id="KW-1185">Reference proteome</keyword>
<dbReference type="InterPro" id="IPR002052">
    <property type="entry name" value="DNA_methylase_N6_adenine_CS"/>
</dbReference>
<comment type="caution">
    <text evidence="7">The sequence shown here is derived from an EMBL/GenBank/DDBJ whole genome shotgun (WGS) entry which is preliminary data.</text>
</comment>
<dbReference type="PANTHER" id="PTHR47816:SF5">
    <property type="entry name" value="RIBOSOMAL RNA LARGE SUBUNIT METHYLTRANSFERASE G"/>
    <property type="match status" value="1"/>
</dbReference>
<feature type="domain" description="Methyltransferase small" evidence="5">
    <location>
        <begin position="207"/>
        <end position="377"/>
    </location>
</feature>
<dbReference type="InterPro" id="IPR007848">
    <property type="entry name" value="Small_mtfrase_dom"/>
</dbReference>
<dbReference type="SUPFAM" id="SSF53335">
    <property type="entry name" value="S-adenosyl-L-methionine-dependent methyltransferases"/>
    <property type="match status" value="1"/>
</dbReference>
<evidence type="ECO:0000313" key="7">
    <source>
        <dbReference type="EMBL" id="NUU14310.1"/>
    </source>
</evidence>
<dbReference type="Gene3D" id="3.40.50.150">
    <property type="entry name" value="Vaccinia Virus protein VP39"/>
    <property type="match status" value="2"/>
</dbReference>
<dbReference type="Pfam" id="PF05175">
    <property type="entry name" value="MTS"/>
    <property type="match status" value="1"/>
</dbReference>
<sequence length="383" mass="41231">MSPFDFAEQFRRNDDRGEPDLIAIDGTDRFILDEAPHVHGDALRQPGEVAVVDDRYGVLTLGAITLHGASDVRVVQDSLVGVRALEANAGTFGRRGFHHPDTLEQAFRDTRLVLLRLPKSNDRLDEISRAVARYAAPDVVLLCGGVMKHMSLSQNDVLRRYFGEVTASRGRGKSRLLIAQDPLRASATRADATNPWPRSVHVDELGMTLVAHGGVFAGTSLDLGTRVLLDVVDGAVTDARTAVDLGCGNGVIATAMALRRPALQVLATDVSQIAVLSTRATAAANGVADRVQTTRADAGDELPEGSAQLVLCNPPFHVDTTVTTDAAEAMFRNAATILQSGGELWCVWNSHLRYRPVLERLVGPTRQIARTAKFTVTASRSVC</sequence>
<dbReference type="EMBL" id="JABMCE010000079">
    <property type="protein sequence ID" value="NUU14310.1"/>
    <property type="molecule type" value="Genomic_DNA"/>
</dbReference>
<keyword evidence="4" id="KW-0808">Transferase</keyword>
<protein>
    <submittedName>
        <fullName evidence="7">Methyltransferase</fullName>
    </submittedName>
</protein>
<name>A0ABX2M8C0_9MICO</name>
<evidence type="ECO:0000259" key="5">
    <source>
        <dbReference type="Pfam" id="PF05175"/>
    </source>
</evidence>
<keyword evidence="1" id="KW-0963">Cytoplasm</keyword>
<dbReference type="GO" id="GO:0032259">
    <property type="term" value="P:methylation"/>
    <property type="evidence" value="ECO:0007669"/>
    <property type="project" value="UniProtKB-KW"/>
</dbReference>
<evidence type="ECO:0000256" key="2">
    <source>
        <dbReference type="ARBA" id="ARBA00022552"/>
    </source>
</evidence>
<accession>A0ABX2M8C0</accession>
<evidence type="ECO:0000256" key="3">
    <source>
        <dbReference type="ARBA" id="ARBA00022603"/>
    </source>
</evidence>
<keyword evidence="3 7" id="KW-0489">Methyltransferase</keyword>
<dbReference type="PROSITE" id="PS00092">
    <property type="entry name" value="N6_MTASE"/>
    <property type="match status" value="1"/>
</dbReference>
<evidence type="ECO:0000313" key="8">
    <source>
        <dbReference type="Proteomes" id="UP000573001"/>
    </source>
</evidence>
<dbReference type="InterPro" id="IPR058679">
    <property type="entry name" value="RlmG_N"/>
</dbReference>
<organism evidence="7 8">
    <name type="scientific">Curtobacterium pusillum</name>
    <dbReference type="NCBI Taxonomy" id="69373"/>
    <lineage>
        <taxon>Bacteria</taxon>
        <taxon>Bacillati</taxon>
        <taxon>Actinomycetota</taxon>
        <taxon>Actinomycetes</taxon>
        <taxon>Micrococcales</taxon>
        <taxon>Microbacteriaceae</taxon>
        <taxon>Curtobacterium</taxon>
    </lineage>
</organism>
<dbReference type="CDD" id="cd02440">
    <property type="entry name" value="AdoMet_MTases"/>
    <property type="match status" value="1"/>
</dbReference>
<gene>
    <name evidence="7" type="ORF">HP507_10755</name>
</gene>